<evidence type="ECO:0000259" key="2">
    <source>
        <dbReference type="Pfam" id="PF13449"/>
    </source>
</evidence>
<dbReference type="Proteomes" id="UP001597322">
    <property type="component" value="Unassembled WGS sequence"/>
</dbReference>
<evidence type="ECO:0000256" key="1">
    <source>
        <dbReference type="SAM" id="SignalP"/>
    </source>
</evidence>
<proteinExistence type="predicted"/>
<name>A0ABW4M8B2_9HYPH</name>
<keyword evidence="4" id="KW-1185">Reference proteome</keyword>
<evidence type="ECO:0000313" key="4">
    <source>
        <dbReference type="Proteomes" id="UP001597322"/>
    </source>
</evidence>
<keyword evidence="1" id="KW-0732">Signal</keyword>
<protein>
    <submittedName>
        <fullName evidence="3">Esterase-like activity of phytase family protein</fullName>
    </submittedName>
</protein>
<dbReference type="Pfam" id="PF13449">
    <property type="entry name" value="Phytase-like"/>
    <property type="match status" value="1"/>
</dbReference>
<feature type="chain" id="PRO_5047148094" evidence="1">
    <location>
        <begin position="26"/>
        <end position="335"/>
    </location>
</feature>
<evidence type="ECO:0000313" key="3">
    <source>
        <dbReference type="EMBL" id="MFD1746486.1"/>
    </source>
</evidence>
<dbReference type="InterPro" id="IPR014567">
    <property type="entry name" value="UCP031900"/>
</dbReference>
<feature type="domain" description="Phytase-like" evidence="2">
    <location>
        <begin position="69"/>
        <end position="320"/>
    </location>
</feature>
<feature type="signal peptide" evidence="1">
    <location>
        <begin position="1"/>
        <end position="25"/>
    </location>
</feature>
<dbReference type="RefSeq" id="WP_377402185.1">
    <property type="nucleotide sequence ID" value="NZ_JBHUEQ010000023.1"/>
</dbReference>
<organism evidence="3 4">
    <name type="scientific">Rhizobium helianthi</name>
    <dbReference type="NCBI Taxonomy" id="1132695"/>
    <lineage>
        <taxon>Bacteria</taxon>
        <taxon>Pseudomonadati</taxon>
        <taxon>Pseudomonadota</taxon>
        <taxon>Alphaproteobacteria</taxon>
        <taxon>Hyphomicrobiales</taxon>
        <taxon>Rhizobiaceae</taxon>
        <taxon>Rhizobium/Agrobacterium group</taxon>
        <taxon>Rhizobium</taxon>
    </lineage>
</organism>
<sequence>MSARTCLFRFSIALALCGAWLPAISAEPSIPAPVEVLPIHSFKPGSTESRFGSLEFVGGLEFTSREALVGSISSLRMRADGRRFLSVLDTGHWLTGEIERDDQGRPITLRDLRISPMRDASGDMPRWKGAIDAEGVALRHGQVLVSFERLHRVDVYPDPGFEAARPIAGLNILIPKDELRGNGGLETVVVSPETSPLKGGALTIAERSVDQNGNLYAAILDGPFKGQFKVRKSDPWDVTDGAFLANGDLLLLERRFSFLSGLGMRIRRIEAASIKPDAILDGPVLIEADGSFQIDNMEGIDVVAGADGSEHILLVSDDNHSILQRNLMLEFRLAD</sequence>
<accession>A0ABW4M8B2</accession>
<dbReference type="PIRSF" id="PIRSF031900">
    <property type="entry name" value="UCP031900"/>
    <property type="match status" value="1"/>
</dbReference>
<dbReference type="InterPro" id="IPR027372">
    <property type="entry name" value="Phytase-like_dom"/>
</dbReference>
<comment type="caution">
    <text evidence="3">The sequence shown here is derived from an EMBL/GenBank/DDBJ whole genome shotgun (WGS) entry which is preliminary data.</text>
</comment>
<gene>
    <name evidence="3" type="ORF">ACFSE1_13520</name>
</gene>
<dbReference type="EMBL" id="JBHUEQ010000023">
    <property type="protein sequence ID" value="MFD1746486.1"/>
    <property type="molecule type" value="Genomic_DNA"/>
</dbReference>
<reference evidence="4" key="1">
    <citation type="journal article" date="2019" name="Int. J. Syst. Evol. Microbiol.">
        <title>The Global Catalogue of Microorganisms (GCM) 10K type strain sequencing project: providing services to taxonomists for standard genome sequencing and annotation.</title>
        <authorList>
            <consortium name="The Broad Institute Genomics Platform"/>
            <consortium name="The Broad Institute Genome Sequencing Center for Infectious Disease"/>
            <person name="Wu L."/>
            <person name="Ma J."/>
        </authorList>
    </citation>
    <scope>NUCLEOTIDE SEQUENCE [LARGE SCALE GENOMIC DNA]</scope>
    <source>
        <strain evidence="4">CG52</strain>
    </source>
</reference>